<dbReference type="HOGENOM" id="CLU_067032_0_0_11"/>
<keyword evidence="6" id="KW-0173">Coenzyme A biosynthesis</keyword>
<keyword evidence="6 8" id="KW-0808">Transferase</keyword>
<dbReference type="eggNOG" id="COG0237">
    <property type="taxonomic scope" value="Bacteria"/>
</dbReference>
<dbReference type="SUPFAM" id="SSF81301">
    <property type="entry name" value="Nucleotidyltransferase"/>
    <property type="match status" value="1"/>
</dbReference>
<dbReference type="EMBL" id="CP000910">
    <property type="protein sequence ID" value="ABY24027.1"/>
    <property type="molecule type" value="Genomic_DNA"/>
</dbReference>
<keyword evidence="3 6" id="KW-0963">Cytoplasm</keyword>
<protein>
    <recommendedName>
        <fullName evidence="6 7">Dephospho-CoA kinase</fullName>
        <ecNumber evidence="6 7">2.7.1.24</ecNumber>
    </recommendedName>
    <alternativeName>
        <fullName evidence="6">Dephosphocoenzyme A kinase</fullName>
    </alternativeName>
</protein>
<dbReference type="GO" id="GO:0004140">
    <property type="term" value="F:dephospho-CoA kinase activity"/>
    <property type="evidence" value="ECO:0007669"/>
    <property type="project" value="UniProtKB-UniRule"/>
</dbReference>
<comment type="similarity">
    <text evidence="6">Belongs to the CoaE family.</text>
</comment>
<comment type="similarity">
    <text evidence="2">In the C-terminal section; belongs to the UPF0157 (GrpB) family.</text>
</comment>
<dbReference type="NCBIfam" id="NF002879">
    <property type="entry name" value="PRK03333.1"/>
    <property type="match status" value="1"/>
</dbReference>
<keyword evidence="6 8" id="KW-0418">Kinase</keyword>
<comment type="function">
    <text evidence="6">Catalyzes the phosphorylation of the 3'-hydroxyl group of dephosphocoenzyme A to form coenzyme A.</text>
</comment>
<evidence type="ECO:0000256" key="5">
    <source>
        <dbReference type="ARBA" id="ARBA00022840"/>
    </source>
</evidence>
<dbReference type="Gene3D" id="3.40.50.300">
    <property type="entry name" value="P-loop containing nucleotide triphosphate hydrolases"/>
    <property type="match status" value="1"/>
</dbReference>
<dbReference type="Pfam" id="PF04229">
    <property type="entry name" value="GrpB"/>
    <property type="match status" value="1"/>
</dbReference>
<dbReference type="InterPro" id="IPR001977">
    <property type="entry name" value="Depp_CoAkinase"/>
</dbReference>
<dbReference type="Gene3D" id="3.30.460.10">
    <property type="entry name" value="Beta Polymerase, domain 2"/>
    <property type="match status" value="1"/>
</dbReference>
<dbReference type="SMR" id="A9WT89"/>
<dbReference type="InterPro" id="IPR007344">
    <property type="entry name" value="GrpB/CoaE"/>
</dbReference>
<dbReference type="PANTHER" id="PTHR10695">
    <property type="entry name" value="DEPHOSPHO-COA KINASE-RELATED"/>
    <property type="match status" value="1"/>
</dbReference>
<dbReference type="AlphaFoldDB" id="A9WT89"/>
<dbReference type="Pfam" id="PF01121">
    <property type="entry name" value="CoaE"/>
    <property type="match status" value="1"/>
</dbReference>
<dbReference type="KEGG" id="rsa:RSal33209_2296"/>
<dbReference type="EC" id="2.7.1.24" evidence="6 7"/>
<evidence type="ECO:0000313" key="8">
    <source>
        <dbReference type="EMBL" id="ABY24027.1"/>
    </source>
</evidence>
<name>A9WT89_RENSM</name>
<dbReference type="PANTHER" id="PTHR10695:SF46">
    <property type="entry name" value="BIFUNCTIONAL COENZYME A SYNTHASE-RELATED"/>
    <property type="match status" value="1"/>
</dbReference>
<comment type="pathway">
    <text evidence="6">Cofactor biosynthesis; coenzyme A biosynthesis; CoA from (R)-pantothenate: step 5/5.</text>
</comment>
<dbReference type="PROSITE" id="PS51219">
    <property type="entry name" value="DPCK"/>
    <property type="match status" value="1"/>
</dbReference>
<accession>A9WT89</accession>
<proteinExistence type="inferred from homology"/>
<evidence type="ECO:0000256" key="7">
    <source>
        <dbReference type="NCBIfam" id="TIGR00152"/>
    </source>
</evidence>
<organism evidence="8 9">
    <name type="scientific">Renibacterium salmoninarum (strain ATCC 33209 / DSM 20767 / JCM 11484 / NBRC 15589 / NCIMB 2235)</name>
    <dbReference type="NCBI Taxonomy" id="288705"/>
    <lineage>
        <taxon>Bacteria</taxon>
        <taxon>Bacillati</taxon>
        <taxon>Actinomycetota</taxon>
        <taxon>Actinomycetes</taxon>
        <taxon>Micrococcales</taxon>
        <taxon>Micrococcaceae</taxon>
        <taxon>Renibacterium</taxon>
    </lineage>
</organism>
<evidence type="ECO:0000256" key="6">
    <source>
        <dbReference type="HAMAP-Rule" id="MF_00376"/>
    </source>
</evidence>
<keyword evidence="9" id="KW-1185">Reference proteome</keyword>
<keyword evidence="5 6" id="KW-0067">ATP-binding</keyword>
<dbReference type="STRING" id="288705.RSal33209_2296"/>
<dbReference type="GO" id="GO:0005524">
    <property type="term" value="F:ATP binding"/>
    <property type="evidence" value="ECO:0007669"/>
    <property type="project" value="UniProtKB-UniRule"/>
</dbReference>
<dbReference type="GO" id="GO:0015937">
    <property type="term" value="P:coenzyme A biosynthetic process"/>
    <property type="evidence" value="ECO:0007669"/>
    <property type="project" value="UniProtKB-UniRule"/>
</dbReference>
<dbReference type="eggNOG" id="COG2320">
    <property type="taxonomic scope" value="Bacteria"/>
</dbReference>
<evidence type="ECO:0000313" key="9">
    <source>
        <dbReference type="Proteomes" id="UP000002007"/>
    </source>
</evidence>
<evidence type="ECO:0000256" key="1">
    <source>
        <dbReference type="ARBA" id="ARBA00008826"/>
    </source>
</evidence>
<evidence type="ECO:0000256" key="2">
    <source>
        <dbReference type="ARBA" id="ARBA00011058"/>
    </source>
</evidence>
<dbReference type="UniPathway" id="UPA00241">
    <property type="reaction ID" value="UER00356"/>
</dbReference>
<gene>
    <name evidence="8" type="primary">grpB</name>
    <name evidence="6" type="synonym">coaE</name>
    <name evidence="8" type="ordered locus">RSal33209_2296</name>
</gene>
<dbReference type="InterPro" id="IPR027417">
    <property type="entry name" value="P-loop_NTPase"/>
</dbReference>
<sequence>MLSLGLTGGIAAGKSWVATRLAELGAVLIDADRLAREVVEPGTEGLAEVCVEFGPTILNPEGGLDREALGARIFADAAQREKLNAIVHPRVRARATELRASAPPDAIVVQDIPLLVETGQGAAFHLVLVVDAQAELRIERMVRNRGLTEAAATQRIAAQASQQQRLAAADVVIENSGPAELTIEAVDTLWQERLLPFAENLHAGATAKRSGPAILKPADPDWSAAASRLIARILHAAGEKAIGADHIGSTSIPGLAAKDVIDLQLRVDSLASADELALALSSAGFPRIPGTWSDTPSVDDPDPRHWQKRLHGNADPGRAVNLHIRVDGSPGANYAVAFRDWLRAEPEWREVYLGEKLRAATLNGTGTSAD</sequence>
<reference evidence="9" key="1">
    <citation type="journal article" date="2008" name="J. Bacteriol.">
        <title>Genome sequence of the fish pathogen Renibacterium salmoninarum suggests reductive evolution away from an environmental Arthrobacter ancestor.</title>
        <authorList>
            <person name="Wiens G.D."/>
            <person name="Rockey D.D."/>
            <person name="Wu Z."/>
            <person name="Chang J."/>
            <person name="Levy R."/>
            <person name="Crane S."/>
            <person name="Chen D.S."/>
            <person name="Capri G.R."/>
            <person name="Burnett J.R."/>
            <person name="Sudheesh P.S."/>
            <person name="Schipma M.J."/>
            <person name="Burd H."/>
            <person name="Bhattacharyya A."/>
            <person name="Rhodes L.D."/>
            <person name="Kaul R."/>
            <person name="Strom M.S."/>
        </authorList>
    </citation>
    <scope>NUCLEOTIDE SEQUENCE [LARGE SCALE GENOMIC DNA]</scope>
    <source>
        <strain evidence="9">ATCC 33209 / DSM 20767 / JCM 11484 / NBRC 15589 / NCIMB 2235</strain>
    </source>
</reference>
<dbReference type="CDD" id="cd02022">
    <property type="entry name" value="DPCK"/>
    <property type="match status" value="1"/>
</dbReference>
<dbReference type="RefSeq" id="WP_012245692.1">
    <property type="nucleotide sequence ID" value="NC_010168.1"/>
</dbReference>
<dbReference type="NCBIfam" id="TIGR00152">
    <property type="entry name" value="dephospho-CoA kinase"/>
    <property type="match status" value="1"/>
</dbReference>
<dbReference type="GO" id="GO:0005737">
    <property type="term" value="C:cytoplasm"/>
    <property type="evidence" value="ECO:0007669"/>
    <property type="project" value="UniProtKB-SubCell"/>
</dbReference>
<keyword evidence="4 6" id="KW-0547">Nucleotide-binding</keyword>
<evidence type="ECO:0000256" key="4">
    <source>
        <dbReference type="ARBA" id="ARBA00022741"/>
    </source>
</evidence>
<comment type="subcellular location">
    <subcellularLocation>
        <location evidence="6">Cytoplasm</location>
    </subcellularLocation>
</comment>
<dbReference type="InterPro" id="IPR043519">
    <property type="entry name" value="NT_sf"/>
</dbReference>
<comment type="catalytic activity">
    <reaction evidence="6">
        <text>3'-dephospho-CoA + ATP = ADP + CoA + H(+)</text>
        <dbReference type="Rhea" id="RHEA:18245"/>
        <dbReference type="ChEBI" id="CHEBI:15378"/>
        <dbReference type="ChEBI" id="CHEBI:30616"/>
        <dbReference type="ChEBI" id="CHEBI:57287"/>
        <dbReference type="ChEBI" id="CHEBI:57328"/>
        <dbReference type="ChEBI" id="CHEBI:456216"/>
        <dbReference type="EC" id="2.7.1.24"/>
    </reaction>
</comment>
<dbReference type="SUPFAM" id="SSF52540">
    <property type="entry name" value="P-loop containing nucleoside triphosphate hydrolases"/>
    <property type="match status" value="1"/>
</dbReference>
<feature type="binding site" evidence="6">
    <location>
        <begin position="11"/>
        <end position="16"/>
    </location>
    <ligand>
        <name>ATP</name>
        <dbReference type="ChEBI" id="CHEBI:30616"/>
    </ligand>
</feature>
<evidence type="ECO:0000256" key="3">
    <source>
        <dbReference type="ARBA" id="ARBA00022490"/>
    </source>
</evidence>
<comment type="similarity">
    <text evidence="1">In the N-terminal section; belongs to the CoaE family.</text>
</comment>
<dbReference type="Proteomes" id="UP000002007">
    <property type="component" value="Chromosome"/>
</dbReference>
<dbReference type="HAMAP" id="MF_00376">
    <property type="entry name" value="Dephospho_CoA_kinase"/>
    <property type="match status" value="1"/>
</dbReference>